<reference evidence="2" key="1">
    <citation type="journal article" date="2020" name="J Insects Food Feed">
        <title>The yellow mealworm (Tenebrio molitor) genome: a resource for the emerging insects as food and feed industry.</title>
        <authorList>
            <person name="Eriksson T."/>
            <person name="Andere A."/>
            <person name="Kelstrup H."/>
            <person name="Emery V."/>
            <person name="Picard C."/>
        </authorList>
    </citation>
    <scope>NUCLEOTIDE SEQUENCE</scope>
    <source>
        <strain evidence="2">Stoneville</strain>
        <tissue evidence="2">Whole head</tissue>
    </source>
</reference>
<proteinExistence type="predicted"/>
<evidence type="ECO:0000256" key="1">
    <source>
        <dbReference type="SAM" id="MobiDB-lite"/>
    </source>
</evidence>
<evidence type="ECO:0000313" key="3">
    <source>
        <dbReference type="Proteomes" id="UP000719412"/>
    </source>
</evidence>
<keyword evidence="3" id="KW-1185">Reference proteome</keyword>
<feature type="region of interest" description="Disordered" evidence="1">
    <location>
        <begin position="1"/>
        <end position="109"/>
    </location>
</feature>
<feature type="compositionally biased region" description="Polar residues" evidence="1">
    <location>
        <begin position="99"/>
        <end position="109"/>
    </location>
</feature>
<protein>
    <submittedName>
        <fullName evidence="2">Uncharacterized protein</fullName>
    </submittedName>
</protein>
<comment type="caution">
    <text evidence="2">The sequence shown here is derived from an EMBL/GenBank/DDBJ whole genome shotgun (WGS) entry which is preliminary data.</text>
</comment>
<sequence length="310" mass="35128">MSNDPHDLETLTAGHFLIGTHPRPTPRRRRCSSSRHHQNCQRYRQTGGAQGVSFSGAEDVKTPSNHFGRTLSVGGVRNIQSEEEKGSTPEPRLTHDSSSKPQPRQDITNTPLISDKHIYCKCEEYKNKCKGRDVDKSNALIKKEDHNHPGRPEKLEVKKALRRNFDHHSIFVQQVLANPWRRTETAWKSSKRNSNCTSRRIKASFTRVIDPTRQQIILATLLGRRHPQGSHQRTGPHTGLSLAEEPECRSNSYLARKGRGEEGPRGLSGDTDGVIDQRRKKDPEDLPPAHSSRDFLWISSPRPGVREVFI</sequence>
<dbReference type="EMBL" id="JABDTM020027150">
    <property type="protein sequence ID" value="KAH0810943.1"/>
    <property type="molecule type" value="Genomic_DNA"/>
</dbReference>
<dbReference type="AlphaFoldDB" id="A0A8J6HAF8"/>
<dbReference type="Proteomes" id="UP000719412">
    <property type="component" value="Unassembled WGS sequence"/>
</dbReference>
<feature type="compositionally biased region" description="Basic and acidic residues" evidence="1">
    <location>
        <begin position="80"/>
        <end position="98"/>
    </location>
</feature>
<evidence type="ECO:0000313" key="2">
    <source>
        <dbReference type="EMBL" id="KAH0810943.1"/>
    </source>
</evidence>
<reference evidence="2" key="2">
    <citation type="submission" date="2021-08" db="EMBL/GenBank/DDBJ databases">
        <authorList>
            <person name="Eriksson T."/>
        </authorList>
    </citation>
    <scope>NUCLEOTIDE SEQUENCE</scope>
    <source>
        <strain evidence="2">Stoneville</strain>
        <tissue evidence="2">Whole head</tissue>
    </source>
</reference>
<feature type="region of interest" description="Disordered" evidence="1">
    <location>
        <begin position="222"/>
        <end position="297"/>
    </location>
</feature>
<gene>
    <name evidence="2" type="ORF">GEV33_011849</name>
</gene>
<feature type="compositionally biased region" description="Basic and acidic residues" evidence="1">
    <location>
        <begin position="275"/>
        <end position="284"/>
    </location>
</feature>
<organism evidence="2 3">
    <name type="scientific">Tenebrio molitor</name>
    <name type="common">Yellow mealworm beetle</name>
    <dbReference type="NCBI Taxonomy" id="7067"/>
    <lineage>
        <taxon>Eukaryota</taxon>
        <taxon>Metazoa</taxon>
        <taxon>Ecdysozoa</taxon>
        <taxon>Arthropoda</taxon>
        <taxon>Hexapoda</taxon>
        <taxon>Insecta</taxon>
        <taxon>Pterygota</taxon>
        <taxon>Neoptera</taxon>
        <taxon>Endopterygota</taxon>
        <taxon>Coleoptera</taxon>
        <taxon>Polyphaga</taxon>
        <taxon>Cucujiformia</taxon>
        <taxon>Tenebrionidae</taxon>
        <taxon>Tenebrio</taxon>
    </lineage>
</organism>
<feature type="compositionally biased region" description="Basic residues" evidence="1">
    <location>
        <begin position="24"/>
        <end position="39"/>
    </location>
</feature>
<accession>A0A8J6HAF8</accession>
<name>A0A8J6HAF8_TENMO</name>